<organism evidence="1 2">
    <name type="scientific">Rhizobium grahamii CCGE 502</name>
    <dbReference type="NCBI Taxonomy" id="990285"/>
    <lineage>
        <taxon>Bacteria</taxon>
        <taxon>Pseudomonadati</taxon>
        <taxon>Pseudomonadota</taxon>
        <taxon>Alphaproteobacteria</taxon>
        <taxon>Hyphomicrobiales</taxon>
        <taxon>Rhizobiaceae</taxon>
        <taxon>Rhizobium/Agrobacterium group</taxon>
        <taxon>Rhizobium</taxon>
    </lineage>
</organism>
<dbReference type="STRING" id="990285.RGCCGE502_09770"/>
<reference evidence="1 2" key="1">
    <citation type="journal article" date="2012" name="J. Bacteriol.">
        <title>Genome sequence of Rhizobium grahamii CCGE502, a broad-host-range symbiont with low nodulation competitiveness in Phaseolus vulgaris.</title>
        <authorList>
            <person name="Althabegoiti M.J."/>
            <person name="Lozano L."/>
            <person name="Torres-Tejerizo G."/>
            <person name="Ormeno-Orrillo E."/>
            <person name="Rogel M.A."/>
            <person name="Gonzalez V."/>
            <person name="Martinez-Romero E."/>
        </authorList>
    </citation>
    <scope>NUCLEOTIDE SEQUENCE [LARGE SCALE GENOMIC DNA]</scope>
    <source>
        <strain evidence="1 2">CCGE 502</strain>
    </source>
</reference>
<proteinExistence type="predicted"/>
<name>S3HKY3_9HYPH</name>
<gene>
    <name evidence="1" type="ORF">RGCCGE502_09770</name>
</gene>
<dbReference type="Proteomes" id="UP000014411">
    <property type="component" value="Unassembled WGS sequence"/>
</dbReference>
<accession>S3HKY3</accession>
<protein>
    <submittedName>
        <fullName evidence="1">Glutathione-dependent formaldehyde-activating protein</fullName>
    </submittedName>
</protein>
<keyword evidence="2" id="KW-1185">Reference proteome</keyword>
<comment type="caution">
    <text evidence="1">The sequence shown here is derived from an EMBL/GenBank/DDBJ whole genome shotgun (WGS) entry which is preliminary data.</text>
</comment>
<dbReference type="AlphaFoldDB" id="S3HKY3"/>
<dbReference type="HOGENOM" id="CLU_2993583_0_0_5"/>
<evidence type="ECO:0000313" key="2">
    <source>
        <dbReference type="Proteomes" id="UP000014411"/>
    </source>
</evidence>
<dbReference type="EMBL" id="AEYE02000011">
    <property type="protein sequence ID" value="EPE98705.1"/>
    <property type="molecule type" value="Genomic_DNA"/>
</dbReference>
<sequence>MTDEFAEIRIGSLDDAPNGLRPVQELWIKRRETWLHPVAAAWQYETDAFDAKVPTEN</sequence>
<evidence type="ECO:0000313" key="1">
    <source>
        <dbReference type="EMBL" id="EPE98705.1"/>
    </source>
</evidence>